<sequence>MPKIGLIFNGVWSHYSFAKAPKYKDIYELIYIHDLSADKLDGLDALCIPFQSNHEALHEHQQLIYNFLQAGKKVFVEGDSTANWLEAQWEDRPVNNYWWVTNLNNPPVSDTDYNHPLYKGLLPRHACWHTHGAYTKVPAHASIIQKNEAGEIITWETNHYGGTLLVTTLDPIVEHGIQQITHLDNYVDRLTHYLCGVTPTGTFEIVAADYGVSTV</sequence>
<dbReference type="Proteomes" id="UP001595907">
    <property type="component" value="Unassembled WGS sequence"/>
</dbReference>
<evidence type="ECO:0008006" key="3">
    <source>
        <dbReference type="Google" id="ProtNLM"/>
    </source>
</evidence>
<dbReference type="SUPFAM" id="SSF52317">
    <property type="entry name" value="Class I glutamine amidotransferase-like"/>
    <property type="match status" value="1"/>
</dbReference>
<dbReference type="EMBL" id="JBHSCZ010000002">
    <property type="protein sequence ID" value="MFC4262895.1"/>
    <property type="molecule type" value="Genomic_DNA"/>
</dbReference>
<protein>
    <recommendedName>
        <fullName evidence="3">ThuA-like domain-containing protein</fullName>
    </recommendedName>
</protein>
<keyword evidence="2" id="KW-1185">Reference proteome</keyword>
<reference evidence="2" key="1">
    <citation type="journal article" date="2019" name="Int. J. Syst. Evol. Microbiol.">
        <title>The Global Catalogue of Microorganisms (GCM) 10K type strain sequencing project: providing services to taxonomists for standard genome sequencing and annotation.</title>
        <authorList>
            <consortium name="The Broad Institute Genomics Platform"/>
            <consortium name="The Broad Institute Genome Sequencing Center for Infectious Disease"/>
            <person name="Wu L."/>
            <person name="Ma J."/>
        </authorList>
    </citation>
    <scope>NUCLEOTIDE SEQUENCE [LARGE SCALE GENOMIC DNA]</scope>
    <source>
        <strain evidence="2">CECT 8289</strain>
    </source>
</reference>
<proteinExistence type="predicted"/>
<comment type="caution">
    <text evidence="1">The sequence shown here is derived from an EMBL/GenBank/DDBJ whole genome shotgun (WGS) entry which is preliminary data.</text>
</comment>
<dbReference type="RefSeq" id="WP_379708801.1">
    <property type="nucleotide sequence ID" value="NZ_JBHSCZ010000002.1"/>
</dbReference>
<gene>
    <name evidence="1" type="ORF">ACFOWM_08410</name>
</gene>
<dbReference type="InterPro" id="IPR029062">
    <property type="entry name" value="Class_I_gatase-like"/>
</dbReference>
<evidence type="ECO:0000313" key="2">
    <source>
        <dbReference type="Proteomes" id="UP001595907"/>
    </source>
</evidence>
<organism evidence="1 2">
    <name type="scientific">Ferruginibacter yonginensis</name>
    <dbReference type="NCBI Taxonomy" id="1310416"/>
    <lineage>
        <taxon>Bacteria</taxon>
        <taxon>Pseudomonadati</taxon>
        <taxon>Bacteroidota</taxon>
        <taxon>Chitinophagia</taxon>
        <taxon>Chitinophagales</taxon>
        <taxon>Chitinophagaceae</taxon>
        <taxon>Ferruginibacter</taxon>
    </lineage>
</organism>
<accession>A0ABV8QRL7</accession>
<evidence type="ECO:0000313" key="1">
    <source>
        <dbReference type="EMBL" id="MFC4262895.1"/>
    </source>
</evidence>
<name>A0ABV8QRL7_9BACT</name>